<dbReference type="Proteomes" id="UP000805649">
    <property type="component" value="Unassembled WGS sequence"/>
</dbReference>
<proteinExistence type="predicted"/>
<name>A0ACC3YGK8_COLTU</name>
<protein>
    <submittedName>
        <fullName evidence="1">Uncharacterized protein</fullName>
    </submittedName>
</protein>
<gene>
    <name evidence="1" type="ORF">CTRU02_213723</name>
</gene>
<reference evidence="1 2" key="1">
    <citation type="journal article" date="2020" name="Phytopathology">
        <title>Genome Sequence Resources of Colletotrichum truncatum, C. plurivorum, C. musicola, and C. sojae: Four Species Pathogenic to Soybean (Glycine max).</title>
        <authorList>
            <person name="Rogerio F."/>
            <person name="Boufleur T.R."/>
            <person name="Ciampi-Guillardi M."/>
            <person name="Sukno S.A."/>
            <person name="Thon M.R."/>
            <person name="Massola Junior N.S."/>
            <person name="Baroncelli R."/>
        </authorList>
    </citation>
    <scope>NUCLEOTIDE SEQUENCE [LARGE SCALE GENOMIC DNA]</scope>
    <source>
        <strain evidence="1 2">CMES1059</strain>
    </source>
</reference>
<dbReference type="EMBL" id="VUJX02000010">
    <property type="protein sequence ID" value="KAL0930988.1"/>
    <property type="molecule type" value="Genomic_DNA"/>
</dbReference>
<keyword evidence="2" id="KW-1185">Reference proteome</keyword>
<evidence type="ECO:0000313" key="1">
    <source>
        <dbReference type="EMBL" id="KAL0930988.1"/>
    </source>
</evidence>
<sequence>MKTTTVLALLGAALASAQQTTRSAPFHLKFTSANEGSAETYLSTCHSGAGESGICPESSNAPAHTQYYLNQTAQEFEGKTLGLLTWELPIGNGNPISTSLGLVPQLVSNGAIPIFSPGDRGLWNFGFDEDDKLFLFTRQDDSKAVPETVTYTEEAYYRWHICWTFVGNYYYNALVWVTAGAPSNPTCTPVDVIREFIPSS</sequence>
<organism evidence="1 2">
    <name type="scientific">Colletotrichum truncatum</name>
    <name type="common">Anthracnose fungus</name>
    <name type="synonym">Colletotrichum capsici</name>
    <dbReference type="NCBI Taxonomy" id="5467"/>
    <lineage>
        <taxon>Eukaryota</taxon>
        <taxon>Fungi</taxon>
        <taxon>Dikarya</taxon>
        <taxon>Ascomycota</taxon>
        <taxon>Pezizomycotina</taxon>
        <taxon>Sordariomycetes</taxon>
        <taxon>Hypocreomycetidae</taxon>
        <taxon>Glomerellales</taxon>
        <taxon>Glomerellaceae</taxon>
        <taxon>Colletotrichum</taxon>
        <taxon>Colletotrichum truncatum species complex</taxon>
    </lineage>
</organism>
<accession>A0ACC3YGK8</accession>
<comment type="caution">
    <text evidence="1">The sequence shown here is derived from an EMBL/GenBank/DDBJ whole genome shotgun (WGS) entry which is preliminary data.</text>
</comment>
<evidence type="ECO:0000313" key="2">
    <source>
        <dbReference type="Proteomes" id="UP000805649"/>
    </source>
</evidence>